<protein>
    <submittedName>
        <fullName evidence="2">Antibiotic biosynthesis monooxygenase</fullName>
    </submittedName>
</protein>
<dbReference type="InterPro" id="IPR007138">
    <property type="entry name" value="ABM_dom"/>
</dbReference>
<gene>
    <name evidence="2" type="ORF">K1Y79_26370</name>
</gene>
<dbReference type="PROSITE" id="PS51725">
    <property type="entry name" value="ABM"/>
    <property type="match status" value="1"/>
</dbReference>
<keyword evidence="2" id="KW-0503">Monooxygenase</keyword>
<accession>A0ABS7GJK8</accession>
<dbReference type="SUPFAM" id="SSF54909">
    <property type="entry name" value="Dimeric alpha+beta barrel"/>
    <property type="match status" value="1"/>
</dbReference>
<keyword evidence="3" id="KW-1185">Reference proteome</keyword>
<evidence type="ECO:0000313" key="2">
    <source>
        <dbReference type="EMBL" id="MBW8687892.1"/>
    </source>
</evidence>
<reference evidence="2 3" key="1">
    <citation type="submission" date="2021-08" db="EMBL/GenBank/DDBJ databases">
        <title>The genome sequence of Chitinophaga sp. B61.</title>
        <authorList>
            <person name="Zhang X."/>
        </authorList>
    </citation>
    <scope>NUCLEOTIDE SEQUENCE [LARGE SCALE GENOMIC DNA]</scope>
    <source>
        <strain evidence="2 3">B61</strain>
    </source>
</reference>
<keyword evidence="2" id="KW-0560">Oxidoreductase</keyword>
<dbReference type="Proteomes" id="UP000812961">
    <property type="component" value="Unassembled WGS sequence"/>
</dbReference>
<evidence type="ECO:0000259" key="1">
    <source>
        <dbReference type="PROSITE" id="PS51725"/>
    </source>
</evidence>
<dbReference type="GO" id="GO:0004497">
    <property type="term" value="F:monooxygenase activity"/>
    <property type="evidence" value="ECO:0007669"/>
    <property type="project" value="UniProtKB-KW"/>
</dbReference>
<dbReference type="InterPro" id="IPR011008">
    <property type="entry name" value="Dimeric_a/b-barrel"/>
</dbReference>
<organism evidence="2 3">
    <name type="scientific">Chitinophaga rhizophila</name>
    <dbReference type="NCBI Taxonomy" id="2866212"/>
    <lineage>
        <taxon>Bacteria</taxon>
        <taxon>Pseudomonadati</taxon>
        <taxon>Bacteroidota</taxon>
        <taxon>Chitinophagia</taxon>
        <taxon>Chitinophagales</taxon>
        <taxon>Chitinophagaceae</taxon>
        <taxon>Chitinophaga</taxon>
    </lineage>
</organism>
<evidence type="ECO:0000313" key="3">
    <source>
        <dbReference type="Proteomes" id="UP000812961"/>
    </source>
</evidence>
<dbReference type="RefSeq" id="WP_220253208.1">
    <property type="nucleotide sequence ID" value="NZ_JAICCF010000005.1"/>
</dbReference>
<feature type="domain" description="ABM" evidence="1">
    <location>
        <begin position="3"/>
        <end position="94"/>
    </location>
</feature>
<dbReference type="InterPro" id="IPR050744">
    <property type="entry name" value="AI-2_Isomerase_LsrG"/>
</dbReference>
<dbReference type="Pfam" id="PF03992">
    <property type="entry name" value="ABM"/>
    <property type="match status" value="1"/>
</dbReference>
<proteinExistence type="predicted"/>
<dbReference type="PANTHER" id="PTHR33336">
    <property type="entry name" value="QUINOL MONOOXYGENASE YGIN-RELATED"/>
    <property type="match status" value="1"/>
</dbReference>
<name>A0ABS7GJK8_9BACT</name>
<comment type="caution">
    <text evidence="2">The sequence shown here is derived from an EMBL/GenBank/DDBJ whole genome shotgun (WGS) entry which is preliminary data.</text>
</comment>
<sequence>MKIYLTAVIKAKRAYTASIASMLQNMVVHTKKESACLQYDLHRSTENDNVFFFYEIWENQEGLDMHNLQPYIREFVKVAEDQLEEPPLIIKGTLL</sequence>
<dbReference type="Gene3D" id="3.30.70.100">
    <property type="match status" value="1"/>
</dbReference>
<dbReference type="EMBL" id="JAICCF010000005">
    <property type="protein sequence ID" value="MBW8687892.1"/>
    <property type="molecule type" value="Genomic_DNA"/>
</dbReference>
<dbReference type="PANTHER" id="PTHR33336:SF3">
    <property type="entry name" value="ABM DOMAIN-CONTAINING PROTEIN"/>
    <property type="match status" value="1"/>
</dbReference>